<keyword evidence="2" id="KW-1185">Reference proteome</keyword>
<sequence>MTFRLDKTPQTCENAEESISVTESAAIDMAKDYLGNDLPVHGDSFNQAEKEQTDIFNKQFEVVLRAVKHLSCSGDLQTPKCRALEKAKEILFG</sequence>
<reference evidence="1" key="1">
    <citation type="submission" date="2023-07" db="EMBL/GenBank/DDBJ databases">
        <authorList>
            <consortium name="CYATHOMIX"/>
        </authorList>
    </citation>
    <scope>NUCLEOTIDE SEQUENCE</scope>
    <source>
        <strain evidence="1">N/A</strain>
    </source>
</reference>
<protein>
    <submittedName>
        <fullName evidence="1">Uncharacterized protein</fullName>
    </submittedName>
</protein>
<comment type="caution">
    <text evidence="1">The sequence shown here is derived from an EMBL/GenBank/DDBJ whole genome shotgun (WGS) entry which is preliminary data.</text>
</comment>
<dbReference type="Proteomes" id="UP001176961">
    <property type="component" value="Unassembled WGS sequence"/>
</dbReference>
<accession>A0AA36M5G0</accession>
<evidence type="ECO:0000313" key="1">
    <source>
        <dbReference type="EMBL" id="CAJ0599674.1"/>
    </source>
</evidence>
<organism evidence="1 2">
    <name type="scientific">Cylicocyclus nassatus</name>
    <name type="common">Nematode worm</name>
    <dbReference type="NCBI Taxonomy" id="53992"/>
    <lineage>
        <taxon>Eukaryota</taxon>
        <taxon>Metazoa</taxon>
        <taxon>Ecdysozoa</taxon>
        <taxon>Nematoda</taxon>
        <taxon>Chromadorea</taxon>
        <taxon>Rhabditida</taxon>
        <taxon>Rhabditina</taxon>
        <taxon>Rhabditomorpha</taxon>
        <taxon>Strongyloidea</taxon>
        <taxon>Strongylidae</taxon>
        <taxon>Cylicocyclus</taxon>
    </lineage>
</organism>
<name>A0AA36M5G0_CYLNA</name>
<evidence type="ECO:0000313" key="2">
    <source>
        <dbReference type="Proteomes" id="UP001176961"/>
    </source>
</evidence>
<gene>
    <name evidence="1" type="ORF">CYNAS_LOCUS11657</name>
</gene>
<proteinExistence type="predicted"/>
<dbReference type="AlphaFoldDB" id="A0AA36M5G0"/>
<dbReference type="EMBL" id="CATQJL010000223">
    <property type="protein sequence ID" value="CAJ0599674.1"/>
    <property type="molecule type" value="Genomic_DNA"/>
</dbReference>